<evidence type="ECO:0000313" key="3">
    <source>
        <dbReference type="WormBase" id="T04D3.5"/>
    </source>
</evidence>
<organism evidence="1 2">
    <name type="scientific">Caenorhabditis elegans</name>
    <dbReference type="NCBI Taxonomy" id="6239"/>
    <lineage>
        <taxon>Eukaryota</taxon>
        <taxon>Metazoa</taxon>
        <taxon>Ecdysozoa</taxon>
        <taxon>Nematoda</taxon>
        <taxon>Chromadorea</taxon>
        <taxon>Rhabditida</taxon>
        <taxon>Rhabditina</taxon>
        <taxon>Rhabditomorpha</taxon>
        <taxon>Rhabditoidea</taxon>
        <taxon>Rhabditidae</taxon>
        <taxon>Peloderinae</taxon>
        <taxon>Caenorhabditis</taxon>
    </lineage>
</organism>
<dbReference type="Bgee" id="WBGene00011434">
    <property type="expression patterns" value="Expressed in embryo and 4 other cell types or tissues"/>
</dbReference>
<dbReference type="OrthoDB" id="5789324at2759"/>
<dbReference type="CTD" id="173201"/>
<dbReference type="InParanoid" id="O02299"/>
<dbReference type="WormBase" id="T04D3.5">
    <property type="protein sequence ID" value="CE13161"/>
    <property type="gene ID" value="WBGene00011434"/>
</dbReference>
<dbReference type="OMA" id="RVECLYG"/>
<accession>O02299</accession>
<protein>
    <submittedName>
        <fullName evidence="1">Uncharacterized protein</fullName>
    </submittedName>
</protein>
<dbReference type="Proteomes" id="UP000001940">
    <property type="component" value="Chromosome I"/>
</dbReference>
<dbReference type="eggNOG" id="ENOG502TGUR">
    <property type="taxonomic scope" value="Eukaryota"/>
</dbReference>
<dbReference type="PIR" id="T24457">
    <property type="entry name" value="T24457"/>
</dbReference>
<reference evidence="1 2" key="1">
    <citation type="journal article" date="1998" name="Science">
        <title>Genome sequence of the nematode C. elegans: a platform for investigating biology.</title>
        <authorList>
            <consortium name="The C. elegans sequencing consortium"/>
            <person name="Sulson J.E."/>
            <person name="Waterston R."/>
        </authorList>
    </citation>
    <scope>NUCLEOTIDE SEQUENCE [LARGE SCALE GENOMIC DNA]</scope>
    <source>
        <strain evidence="1 2">Bristol N2</strain>
    </source>
</reference>
<dbReference type="GeneID" id="173201"/>
<dbReference type="PeptideAtlas" id="O02299"/>
<keyword evidence="2" id="KW-1185">Reference proteome</keyword>
<gene>
    <name evidence="1" type="ORF">CELE_T04D3.5</name>
    <name evidence="1 3" type="ORF">T04D3.5</name>
</gene>
<dbReference type="STRING" id="6239.T04D3.5.1"/>
<dbReference type="AlphaFoldDB" id="O02299"/>
<evidence type="ECO:0000313" key="1">
    <source>
        <dbReference type="EMBL" id="CAB03287.1"/>
    </source>
</evidence>
<sequence>MQAIQNTQEIRRQADLTKAQWWLQQLCETDRMIVGRKRRDVQKLIHRLLSEPKGTSVPKSSPVNRLFPHPLSFELDPKWPAMDSFYNRISAAMRTIAPKKTASQQVVISCKQLKPAKLDMKTLRQVMEHELAELGDEKLQRMVCSFCYRAQPTHRLYTIEDVIKCQECWRGPFPSRTIFDALITDVAEKWAEKVAKRVECLYGNWDEKLTPMVRMLQNNVLLSEDIAALLRTCTDPHEFKEACEVIIITTIVFYLEYVDFRRSCEALMAIKPTVTYGQLFEIFQIYFPNRAKGIKTGDFL</sequence>
<dbReference type="HOGENOM" id="CLU_845282_0_0_1"/>
<dbReference type="RefSeq" id="NP_493345.1">
    <property type="nucleotide sequence ID" value="NM_060944.5"/>
</dbReference>
<dbReference type="EMBL" id="BX284601">
    <property type="protein sequence ID" value="CAB03287.1"/>
    <property type="molecule type" value="Genomic_DNA"/>
</dbReference>
<dbReference type="AGR" id="WB:WBGene00011434"/>
<dbReference type="FunCoup" id="O02299">
    <property type="interactions" value="1325"/>
</dbReference>
<evidence type="ECO:0000313" key="2">
    <source>
        <dbReference type="Proteomes" id="UP000001940"/>
    </source>
</evidence>
<dbReference type="UCSC" id="T04D3.5.1">
    <property type="organism name" value="c. elegans"/>
</dbReference>
<proteinExistence type="predicted"/>
<dbReference type="KEGG" id="cel:CELE_T04D3.5"/>
<name>O02299_CAEEL</name>
<dbReference type="PaxDb" id="6239-T04D3.5.1"/>